<evidence type="ECO:0000313" key="9">
    <source>
        <dbReference type="EMBL" id="MFD0931933.1"/>
    </source>
</evidence>
<dbReference type="NCBIfam" id="TIGR04178">
    <property type="entry name" value="exo_archaeo"/>
    <property type="match status" value="1"/>
</dbReference>
<protein>
    <submittedName>
        <fullName evidence="9">Exosortase family protein XrtF</fullName>
    </submittedName>
</protein>
<dbReference type="RefSeq" id="WP_379657260.1">
    <property type="nucleotide sequence ID" value="NZ_JBHTIV010000005.1"/>
</dbReference>
<keyword evidence="5" id="KW-0378">Hydrolase</keyword>
<dbReference type="InterPro" id="IPR026392">
    <property type="entry name" value="Exo/Archaeosortase_dom"/>
</dbReference>
<evidence type="ECO:0000256" key="7">
    <source>
        <dbReference type="ARBA" id="ARBA00023136"/>
    </source>
</evidence>
<evidence type="ECO:0000313" key="10">
    <source>
        <dbReference type="Proteomes" id="UP001597049"/>
    </source>
</evidence>
<comment type="caution">
    <text evidence="9">The sequence shown here is derived from an EMBL/GenBank/DDBJ whole genome shotgun (WGS) entry which is preliminary data.</text>
</comment>
<keyword evidence="2" id="KW-1003">Cell membrane</keyword>
<gene>
    <name evidence="9" type="primary">xrtF</name>
    <name evidence="9" type="ORF">ACFQ0R_04895</name>
</gene>
<feature type="transmembrane region" description="Helical" evidence="8">
    <location>
        <begin position="153"/>
        <end position="171"/>
    </location>
</feature>
<keyword evidence="7 8" id="KW-0472">Membrane</keyword>
<reference evidence="10" key="1">
    <citation type="journal article" date="2019" name="Int. J. Syst. Evol. Microbiol.">
        <title>The Global Catalogue of Microorganisms (GCM) 10K type strain sequencing project: providing services to taxonomists for standard genome sequencing and annotation.</title>
        <authorList>
            <consortium name="The Broad Institute Genomics Platform"/>
            <consortium name="The Broad Institute Genome Sequencing Center for Infectious Disease"/>
            <person name="Wu L."/>
            <person name="Ma J."/>
        </authorList>
    </citation>
    <scope>NUCLEOTIDE SEQUENCE [LARGE SCALE GENOMIC DNA]</scope>
    <source>
        <strain evidence="10">CCUG 56752</strain>
    </source>
</reference>
<feature type="transmembrane region" description="Helical" evidence="8">
    <location>
        <begin position="9"/>
        <end position="31"/>
    </location>
</feature>
<feature type="transmembrane region" description="Helical" evidence="8">
    <location>
        <begin position="114"/>
        <end position="141"/>
    </location>
</feature>
<dbReference type="Proteomes" id="UP001597049">
    <property type="component" value="Unassembled WGS sequence"/>
</dbReference>
<dbReference type="InterPro" id="IPR026323">
    <property type="entry name" value="Exosortase-related_prot_XrtF"/>
</dbReference>
<dbReference type="InterPro" id="IPR019127">
    <property type="entry name" value="Exosortase"/>
</dbReference>
<name>A0ABW3GNC4_9FLAO</name>
<keyword evidence="10" id="KW-1185">Reference proteome</keyword>
<evidence type="ECO:0000256" key="4">
    <source>
        <dbReference type="ARBA" id="ARBA00022692"/>
    </source>
</evidence>
<evidence type="ECO:0000256" key="3">
    <source>
        <dbReference type="ARBA" id="ARBA00022670"/>
    </source>
</evidence>
<keyword evidence="4 8" id="KW-0812">Transmembrane</keyword>
<evidence type="ECO:0000256" key="2">
    <source>
        <dbReference type="ARBA" id="ARBA00022475"/>
    </source>
</evidence>
<feature type="transmembrane region" description="Helical" evidence="8">
    <location>
        <begin position="83"/>
        <end position="107"/>
    </location>
</feature>
<dbReference type="Pfam" id="PF09721">
    <property type="entry name" value="Exosortase_EpsH"/>
    <property type="match status" value="1"/>
</dbReference>
<proteinExistence type="predicted"/>
<accession>A0ABW3GNC4</accession>
<sequence length="183" mass="21374">MEILKKNKAVIRFLGVFFGTYIVLTLAYQFYLDNVESEVYFPEPITHIVALQTESLISFFGYETKMIPSHYDPSMRLGINGDYLVRVVEGCNAMSVIILFLSFVLAFKKDWKTTLLFIFAGSVLIYAFNILRIALLTIGIYEIPKYQELMHGTLFPIFIYGFVFLLWIFWIRSYKTEEKPSHE</sequence>
<evidence type="ECO:0000256" key="6">
    <source>
        <dbReference type="ARBA" id="ARBA00022989"/>
    </source>
</evidence>
<dbReference type="EMBL" id="JBHTIV010000005">
    <property type="protein sequence ID" value="MFD0931933.1"/>
    <property type="molecule type" value="Genomic_DNA"/>
</dbReference>
<keyword evidence="6 8" id="KW-1133">Transmembrane helix</keyword>
<evidence type="ECO:0000256" key="5">
    <source>
        <dbReference type="ARBA" id="ARBA00022801"/>
    </source>
</evidence>
<organism evidence="9 10">
    <name type="scientific">Psychroflexus salinarum</name>
    <dbReference type="NCBI Taxonomy" id="546024"/>
    <lineage>
        <taxon>Bacteria</taxon>
        <taxon>Pseudomonadati</taxon>
        <taxon>Bacteroidota</taxon>
        <taxon>Flavobacteriia</taxon>
        <taxon>Flavobacteriales</taxon>
        <taxon>Flavobacteriaceae</taxon>
        <taxon>Psychroflexus</taxon>
    </lineage>
</organism>
<keyword evidence="3" id="KW-0645">Protease</keyword>
<evidence type="ECO:0000256" key="8">
    <source>
        <dbReference type="SAM" id="Phobius"/>
    </source>
</evidence>
<comment type="subcellular location">
    <subcellularLocation>
        <location evidence="1">Cell membrane</location>
        <topology evidence="1">Multi-pass membrane protein</topology>
    </subcellularLocation>
</comment>
<evidence type="ECO:0000256" key="1">
    <source>
        <dbReference type="ARBA" id="ARBA00004651"/>
    </source>
</evidence>
<dbReference type="NCBIfam" id="TIGR04128">
    <property type="entry name" value="exoso_Fjoh_1448"/>
    <property type="match status" value="1"/>
</dbReference>